<keyword evidence="4" id="KW-1185">Reference proteome</keyword>
<evidence type="ECO:0000256" key="2">
    <source>
        <dbReference type="SAM" id="SignalP"/>
    </source>
</evidence>
<evidence type="ECO:0008006" key="5">
    <source>
        <dbReference type="Google" id="ProtNLM"/>
    </source>
</evidence>
<accession>A0AA88SWK5</accession>
<dbReference type="Proteomes" id="UP001187415">
    <property type="component" value="Unassembled WGS sequence"/>
</dbReference>
<reference evidence="3" key="1">
    <citation type="submission" date="2023-07" db="EMBL/GenBank/DDBJ databases">
        <title>Chromosome-level Genome Assembly of Striped Snakehead (Channa striata).</title>
        <authorList>
            <person name="Liu H."/>
        </authorList>
    </citation>
    <scope>NUCLEOTIDE SEQUENCE</scope>
    <source>
        <strain evidence="3">Gz</strain>
        <tissue evidence="3">Muscle</tissue>
    </source>
</reference>
<keyword evidence="2" id="KW-0732">Signal</keyword>
<proteinExistence type="predicted"/>
<dbReference type="Gene3D" id="2.60.40.10">
    <property type="entry name" value="Immunoglobulins"/>
    <property type="match status" value="1"/>
</dbReference>
<evidence type="ECO:0000313" key="4">
    <source>
        <dbReference type="Proteomes" id="UP001187415"/>
    </source>
</evidence>
<sequence length="182" mass="20283">MVTLWVTLLLLQQAYSLVPVVTVQLDEPVTFTCVLPDDGLNSKQLFWTISSSDAGTYYCAVATCGQILFGNGTKLDIDENSMWLQFTKTILCLLCAALAPSFLVIFICTIMCDCCNDALKQNSDGPNSQQVKHFMINFITPKLKDEEMWVYSAATFTMMNPGCATMNDAKSAERERIYRALV</sequence>
<comment type="caution">
    <text evidence="3">The sequence shown here is derived from an EMBL/GenBank/DDBJ whole genome shotgun (WGS) entry which is preliminary data.</text>
</comment>
<dbReference type="InterPro" id="IPR013783">
    <property type="entry name" value="Ig-like_fold"/>
</dbReference>
<dbReference type="EMBL" id="JAUPFM010000006">
    <property type="protein sequence ID" value="KAK2848674.1"/>
    <property type="molecule type" value="Genomic_DNA"/>
</dbReference>
<dbReference type="AlphaFoldDB" id="A0AA88SWK5"/>
<organism evidence="3 4">
    <name type="scientific">Channa striata</name>
    <name type="common">Snakehead murrel</name>
    <name type="synonym">Ophicephalus striatus</name>
    <dbReference type="NCBI Taxonomy" id="64152"/>
    <lineage>
        <taxon>Eukaryota</taxon>
        <taxon>Metazoa</taxon>
        <taxon>Chordata</taxon>
        <taxon>Craniata</taxon>
        <taxon>Vertebrata</taxon>
        <taxon>Euteleostomi</taxon>
        <taxon>Actinopterygii</taxon>
        <taxon>Neopterygii</taxon>
        <taxon>Teleostei</taxon>
        <taxon>Neoteleostei</taxon>
        <taxon>Acanthomorphata</taxon>
        <taxon>Anabantaria</taxon>
        <taxon>Anabantiformes</taxon>
        <taxon>Channoidei</taxon>
        <taxon>Channidae</taxon>
        <taxon>Channa</taxon>
    </lineage>
</organism>
<feature type="signal peptide" evidence="2">
    <location>
        <begin position="1"/>
        <end position="16"/>
    </location>
</feature>
<keyword evidence="1" id="KW-0812">Transmembrane</keyword>
<dbReference type="SUPFAM" id="SSF48726">
    <property type="entry name" value="Immunoglobulin"/>
    <property type="match status" value="1"/>
</dbReference>
<feature type="transmembrane region" description="Helical" evidence="1">
    <location>
        <begin position="90"/>
        <end position="107"/>
    </location>
</feature>
<dbReference type="InterPro" id="IPR036179">
    <property type="entry name" value="Ig-like_dom_sf"/>
</dbReference>
<feature type="chain" id="PRO_5041678369" description="Ig-like domain-containing protein" evidence="2">
    <location>
        <begin position="17"/>
        <end position="182"/>
    </location>
</feature>
<keyword evidence="1" id="KW-0472">Membrane</keyword>
<protein>
    <recommendedName>
        <fullName evidence="5">Ig-like domain-containing protein</fullName>
    </recommendedName>
</protein>
<evidence type="ECO:0000256" key="1">
    <source>
        <dbReference type="SAM" id="Phobius"/>
    </source>
</evidence>
<evidence type="ECO:0000313" key="3">
    <source>
        <dbReference type="EMBL" id="KAK2848674.1"/>
    </source>
</evidence>
<name>A0AA88SWK5_CHASR</name>
<gene>
    <name evidence="3" type="ORF">Q5P01_008508</name>
</gene>
<keyword evidence="1" id="KW-1133">Transmembrane helix</keyword>